<proteinExistence type="predicted"/>
<dbReference type="GO" id="GO:0016491">
    <property type="term" value="F:oxidoreductase activity"/>
    <property type="evidence" value="ECO:0007669"/>
    <property type="project" value="InterPro"/>
</dbReference>
<protein>
    <recommendedName>
        <fullName evidence="1">Enoyl reductase (ER) domain-containing protein</fullName>
    </recommendedName>
</protein>
<evidence type="ECO:0000313" key="2">
    <source>
        <dbReference type="EMBL" id="CAH2001664.1"/>
    </source>
</evidence>
<dbReference type="InterPro" id="IPR020843">
    <property type="entry name" value="ER"/>
</dbReference>
<dbReference type="Pfam" id="PF00107">
    <property type="entry name" value="ADH_zinc_N"/>
    <property type="match status" value="1"/>
</dbReference>
<dbReference type="OrthoDB" id="3509362at2759"/>
<dbReference type="Pfam" id="PF08240">
    <property type="entry name" value="ADH_N"/>
    <property type="match status" value="1"/>
</dbReference>
<comment type="caution">
    <text evidence="2">The sequence shown here is derived from an EMBL/GenBank/DDBJ whole genome shotgun (WGS) entry which is preliminary data.</text>
</comment>
<dbReference type="EMBL" id="CAKOFQ010007462">
    <property type="protein sequence ID" value="CAH2001664.1"/>
    <property type="molecule type" value="Genomic_DNA"/>
</dbReference>
<dbReference type="InterPro" id="IPR011032">
    <property type="entry name" value="GroES-like_sf"/>
</dbReference>
<dbReference type="InterPro" id="IPR051397">
    <property type="entry name" value="Zn-ADH-like_protein"/>
</dbReference>
<accession>A0A9P0LMJ9</accession>
<dbReference type="InterPro" id="IPR013154">
    <property type="entry name" value="ADH-like_N"/>
</dbReference>
<dbReference type="Gene3D" id="3.90.180.10">
    <property type="entry name" value="Medium-chain alcohol dehydrogenases, catalytic domain"/>
    <property type="match status" value="1"/>
</dbReference>
<dbReference type="PANTHER" id="PTHR43677:SF4">
    <property type="entry name" value="QUINONE OXIDOREDUCTASE-LIKE PROTEIN 2"/>
    <property type="match status" value="1"/>
</dbReference>
<dbReference type="AlphaFoldDB" id="A0A9P0LMJ9"/>
<gene>
    <name evidence="2" type="ORF">ACAOBT_LOCUS26339</name>
</gene>
<dbReference type="SUPFAM" id="SSF51735">
    <property type="entry name" value="NAD(P)-binding Rossmann-fold domains"/>
    <property type="match status" value="1"/>
</dbReference>
<dbReference type="InterPro" id="IPR036291">
    <property type="entry name" value="NAD(P)-bd_dom_sf"/>
</dbReference>
<dbReference type="PANTHER" id="PTHR43677">
    <property type="entry name" value="SHORT-CHAIN DEHYDROGENASE/REDUCTASE"/>
    <property type="match status" value="1"/>
</dbReference>
<name>A0A9P0LMJ9_ACAOB</name>
<organism evidence="2 3">
    <name type="scientific">Acanthoscelides obtectus</name>
    <name type="common">Bean weevil</name>
    <name type="synonym">Bruchus obtectus</name>
    <dbReference type="NCBI Taxonomy" id="200917"/>
    <lineage>
        <taxon>Eukaryota</taxon>
        <taxon>Metazoa</taxon>
        <taxon>Ecdysozoa</taxon>
        <taxon>Arthropoda</taxon>
        <taxon>Hexapoda</taxon>
        <taxon>Insecta</taxon>
        <taxon>Pterygota</taxon>
        <taxon>Neoptera</taxon>
        <taxon>Endopterygota</taxon>
        <taxon>Coleoptera</taxon>
        <taxon>Polyphaga</taxon>
        <taxon>Cucujiformia</taxon>
        <taxon>Chrysomeloidea</taxon>
        <taxon>Chrysomelidae</taxon>
        <taxon>Bruchinae</taxon>
        <taxon>Bruchini</taxon>
        <taxon>Acanthoscelides</taxon>
    </lineage>
</organism>
<dbReference type="Proteomes" id="UP001152888">
    <property type="component" value="Unassembled WGS sequence"/>
</dbReference>
<evidence type="ECO:0000313" key="3">
    <source>
        <dbReference type="Proteomes" id="UP001152888"/>
    </source>
</evidence>
<dbReference type="InterPro" id="IPR013149">
    <property type="entry name" value="ADH-like_C"/>
</dbReference>
<reference evidence="2" key="1">
    <citation type="submission" date="2022-03" db="EMBL/GenBank/DDBJ databases">
        <authorList>
            <person name="Sayadi A."/>
        </authorList>
    </citation>
    <scope>NUCLEOTIDE SEQUENCE</scope>
</reference>
<evidence type="ECO:0000259" key="1">
    <source>
        <dbReference type="SMART" id="SM00829"/>
    </source>
</evidence>
<dbReference type="SUPFAM" id="SSF50129">
    <property type="entry name" value="GroES-like"/>
    <property type="match status" value="1"/>
</dbReference>
<feature type="domain" description="Enoyl reductase (ER)" evidence="1">
    <location>
        <begin position="42"/>
        <end position="348"/>
    </location>
</feature>
<dbReference type="SMART" id="SM00829">
    <property type="entry name" value="PKS_ER"/>
    <property type="match status" value="1"/>
</dbReference>
<keyword evidence="3" id="KW-1185">Reference proteome</keyword>
<sequence>MNNPLQTVARKLLQTVQTHFRKHCDQKRLASTFRAAVIKEIGKPLAIEERQVVKLKSNQVRVRVVYCSVNKVDVVKFKHGGGDLPFVPGYELSGEVIEKGPDIPNEQVILGDRVACLSLEHFGGLAEQCVVDADDVWRIPSELERKDAAVIAYGHSTAVYAFSNLATPKEKERVLISAGPAGLGLAAVDVAANVYKAQVIGLVDTEERGELVRERGAFETLHFSGKLSNQLMKMTDNKGANIVYDAAGEEMMDTIGSCVSFGGKVMYAAPYFYKTIPGPKPHSFVTIVSLKELRKQNRHLYKTMVGDTLELASEGVISAHVSQSYELSKINDAIRFIEDKKCTGKVLIHIGE</sequence>
<dbReference type="GO" id="GO:0005739">
    <property type="term" value="C:mitochondrion"/>
    <property type="evidence" value="ECO:0007669"/>
    <property type="project" value="TreeGrafter"/>
</dbReference>